<keyword evidence="3" id="KW-0902">Two-component regulatory system</keyword>
<comment type="caution">
    <text evidence="12">The sequence shown here is derived from an EMBL/GenBank/DDBJ whole genome shotgun (WGS) entry which is preliminary data.</text>
</comment>
<dbReference type="GO" id="GO:0005829">
    <property type="term" value="C:cytosol"/>
    <property type="evidence" value="ECO:0007669"/>
    <property type="project" value="TreeGrafter"/>
</dbReference>
<keyword evidence="6" id="KW-0804">Transcription</keyword>
<evidence type="ECO:0000313" key="13">
    <source>
        <dbReference type="Proteomes" id="UP000824116"/>
    </source>
</evidence>
<sequence>MQKILVVEDDWEMNQGICYVLEANGYGVVSAYSIKEGRKTCEENGVDLVLLDVNLPDGQGFELCRWIRRHARVPVLFLSARDLEEDVLKGYEMGAEDYVTKPFSMKILLRKIDVILKRNGEEQGKIFDDGFLRIDLIQARTEVQGRLCPVTPTEFRILQEFIAHRGQLLTYDVLLDRLWDGGSQFADRHALAVNINRLRGKIEDKEHRYISNVYGMGYQWIGQ</sequence>
<proteinExistence type="predicted"/>
<dbReference type="EMBL" id="DXAY01000177">
    <property type="protein sequence ID" value="HIZ75065.1"/>
    <property type="molecule type" value="Genomic_DNA"/>
</dbReference>
<dbReference type="InterPro" id="IPR039420">
    <property type="entry name" value="WalR-like"/>
</dbReference>
<dbReference type="GO" id="GO:0006355">
    <property type="term" value="P:regulation of DNA-templated transcription"/>
    <property type="evidence" value="ECO:0007669"/>
    <property type="project" value="InterPro"/>
</dbReference>
<dbReference type="Proteomes" id="UP000824116">
    <property type="component" value="Unassembled WGS sequence"/>
</dbReference>
<feature type="modified residue" description="4-aspartylphosphate" evidence="8">
    <location>
        <position position="52"/>
    </location>
</feature>
<evidence type="ECO:0000256" key="1">
    <source>
        <dbReference type="ARBA" id="ARBA00018672"/>
    </source>
</evidence>
<reference evidence="12" key="1">
    <citation type="journal article" date="2021" name="PeerJ">
        <title>Extensive microbial diversity within the chicken gut microbiome revealed by metagenomics and culture.</title>
        <authorList>
            <person name="Gilroy R."/>
            <person name="Ravi A."/>
            <person name="Getino M."/>
            <person name="Pursley I."/>
            <person name="Horton D.L."/>
            <person name="Alikhan N.F."/>
            <person name="Baker D."/>
            <person name="Gharbi K."/>
            <person name="Hall N."/>
            <person name="Watson M."/>
            <person name="Adriaenssens E.M."/>
            <person name="Foster-Nyarko E."/>
            <person name="Jarju S."/>
            <person name="Secka A."/>
            <person name="Antonio M."/>
            <person name="Oren A."/>
            <person name="Chaudhuri R.R."/>
            <person name="La Ragione R."/>
            <person name="Hildebrand F."/>
            <person name="Pallen M.J."/>
        </authorList>
    </citation>
    <scope>NUCLEOTIDE SEQUENCE</scope>
    <source>
        <strain evidence="12">CHK196-3914</strain>
    </source>
</reference>
<dbReference type="InterPro" id="IPR001867">
    <property type="entry name" value="OmpR/PhoB-type_DNA-bd"/>
</dbReference>
<evidence type="ECO:0000256" key="3">
    <source>
        <dbReference type="ARBA" id="ARBA00023012"/>
    </source>
</evidence>
<dbReference type="Pfam" id="PF00072">
    <property type="entry name" value="Response_reg"/>
    <property type="match status" value="1"/>
</dbReference>
<dbReference type="GO" id="GO:0000976">
    <property type="term" value="F:transcription cis-regulatory region binding"/>
    <property type="evidence" value="ECO:0007669"/>
    <property type="project" value="TreeGrafter"/>
</dbReference>
<feature type="domain" description="OmpR/PhoB-type" evidence="11">
    <location>
        <begin position="124"/>
        <end position="222"/>
    </location>
</feature>
<dbReference type="PROSITE" id="PS51755">
    <property type="entry name" value="OMPR_PHOB"/>
    <property type="match status" value="1"/>
</dbReference>
<keyword evidence="2 8" id="KW-0597">Phosphoprotein</keyword>
<reference evidence="12" key="2">
    <citation type="submission" date="2021-04" db="EMBL/GenBank/DDBJ databases">
        <authorList>
            <person name="Gilroy R."/>
        </authorList>
    </citation>
    <scope>NUCLEOTIDE SEQUENCE</scope>
    <source>
        <strain evidence="12">CHK196-3914</strain>
    </source>
</reference>
<gene>
    <name evidence="12" type="ORF">H9723_07480</name>
</gene>
<dbReference type="CDD" id="cd17574">
    <property type="entry name" value="REC_OmpR"/>
    <property type="match status" value="1"/>
</dbReference>
<dbReference type="AlphaFoldDB" id="A0A9D2K0Z8"/>
<dbReference type="SMART" id="SM00448">
    <property type="entry name" value="REC"/>
    <property type="match status" value="1"/>
</dbReference>
<accession>A0A9D2K0Z8</accession>
<evidence type="ECO:0000256" key="9">
    <source>
        <dbReference type="PROSITE-ProRule" id="PRU01091"/>
    </source>
</evidence>
<feature type="domain" description="Response regulatory" evidence="10">
    <location>
        <begin position="3"/>
        <end position="116"/>
    </location>
</feature>
<evidence type="ECO:0000256" key="6">
    <source>
        <dbReference type="ARBA" id="ARBA00023163"/>
    </source>
</evidence>
<evidence type="ECO:0000259" key="11">
    <source>
        <dbReference type="PROSITE" id="PS51755"/>
    </source>
</evidence>
<dbReference type="PANTHER" id="PTHR48111:SF40">
    <property type="entry name" value="PHOSPHATE REGULON TRANSCRIPTIONAL REGULATORY PROTEIN PHOB"/>
    <property type="match status" value="1"/>
</dbReference>
<keyword evidence="4" id="KW-0805">Transcription regulation</keyword>
<feature type="DNA-binding region" description="OmpR/PhoB-type" evidence="9">
    <location>
        <begin position="124"/>
        <end position="222"/>
    </location>
</feature>
<dbReference type="CDD" id="cd00383">
    <property type="entry name" value="trans_reg_C"/>
    <property type="match status" value="1"/>
</dbReference>
<dbReference type="GO" id="GO:0000156">
    <property type="term" value="F:phosphorelay response regulator activity"/>
    <property type="evidence" value="ECO:0007669"/>
    <property type="project" value="TreeGrafter"/>
</dbReference>
<dbReference type="Gene3D" id="1.10.10.10">
    <property type="entry name" value="Winged helix-like DNA-binding domain superfamily/Winged helix DNA-binding domain"/>
    <property type="match status" value="1"/>
</dbReference>
<dbReference type="InterPro" id="IPR036388">
    <property type="entry name" value="WH-like_DNA-bd_sf"/>
</dbReference>
<evidence type="ECO:0000256" key="4">
    <source>
        <dbReference type="ARBA" id="ARBA00023015"/>
    </source>
</evidence>
<evidence type="ECO:0000256" key="8">
    <source>
        <dbReference type="PROSITE-ProRule" id="PRU00169"/>
    </source>
</evidence>
<dbReference type="InterPro" id="IPR011006">
    <property type="entry name" value="CheY-like_superfamily"/>
</dbReference>
<dbReference type="PANTHER" id="PTHR48111">
    <property type="entry name" value="REGULATOR OF RPOS"/>
    <property type="match status" value="1"/>
</dbReference>
<dbReference type="Gene3D" id="3.40.50.2300">
    <property type="match status" value="1"/>
</dbReference>
<evidence type="ECO:0000259" key="10">
    <source>
        <dbReference type="PROSITE" id="PS50110"/>
    </source>
</evidence>
<dbReference type="GO" id="GO:0032993">
    <property type="term" value="C:protein-DNA complex"/>
    <property type="evidence" value="ECO:0007669"/>
    <property type="project" value="TreeGrafter"/>
</dbReference>
<protein>
    <recommendedName>
        <fullName evidence="1">Stage 0 sporulation protein A homolog</fullName>
    </recommendedName>
</protein>
<keyword evidence="5 9" id="KW-0238">DNA-binding</keyword>
<dbReference type="Pfam" id="PF00486">
    <property type="entry name" value="Trans_reg_C"/>
    <property type="match status" value="1"/>
</dbReference>
<dbReference type="InterPro" id="IPR001789">
    <property type="entry name" value="Sig_transdc_resp-reg_receiver"/>
</dbReference>
<comment type="function">
    <text evidence="7">May play the central regulatory role in sporulation. It may be an element of the effector pathway responsible for the activation of sporulation genes in response to nutritional stress. Spo0A may act in concert with spo0H (a sigma factor) to control the expression of some genes that are critical to the sporulation process.</text>
</comment>
<evidence type="ECO:0000256" key="2">
    <source>
        <dbReference type="ARBA" id="ARBA00022553"/>
    </source>
</evidence>
<name>A0A9D2K0Z8_9FIRM</name>
<organism evidence="12 13">
    <name type="scientific">Candidatus Mediterraneibacter stercoravium</name>
    <dbReference type="NCBI Taxonomy" id="2838685"/>
    <lineage>
        <taxon>Bacteria</taxon>
        <taxon>Bacillati</taxon>
        <taxon>Bacillota</taxon>
        <taxon>Clostridia</taxon>
        <taxon>Lachnospirales</taxon>
        <taxon>Lachnospiraceae</taxon>
        <taxon>Mediterraneibacter</taxon>
    </lineage>
</organism>
<evidence type="ECO:0000256" key="7">
    <source>
        <dbReference type="ARBA" id="ARBA00024867"/>
    </source>
</evidence>
<evidence type="ECO:0000313" key="12">
    <source>
        <dbReference type="EMBL" id="HIZ75065.1"/>
    </source>
</evidence>
<dbReference type="PROSITE" id="PS50110">
    <property type="entry name" value="RESPONSE_REGULATORY"/>
    <property type="match status" value="1"/>
</dbReference>
<dbReference type="SUPFAM" id="SSF52172">
    <property type="entry name" value="CheY-like"/>
    <property type="match status" value="1"/>
</dbReference>
<dbReference type="SMART" id="SM00862">
    <property type="entry name" value="Trans_reg_C"/>
    <property type="match status" value="1"/>
</dbReference>
<evidence type="ECO:0000256" key="5">
    <source>
        <dbReference type="ARBA" id="ARBA00023125"/>
    </source>
</evidence>